<comment type="similarity">
    <text evidence="5">Belongs to the ATP-dependent AMP-binding enzyme family. Carboxylic acid reductase subfamily.</text>
</comment>
<evidence type="ECO:0000259" key="6">
    <source>
        <dbReference type="PROSITE" id="PS50075"/>
    </source>
</evidence>
<accession>A0ABZ1HYA1</accession>
<dbReference type="GO" id="GO:0016491">
    <property type="term" value="F:oxidoreductase activity"/>
    <property type="evidence" value="ECO:0007669"/>
    <property type="project" value="UniProtKB-KW"/>
</dbReference>
<dbReference type="InterPro" id="IPR020845">
    <property type="entry name" value="AMP-binding_CS"/>
</dbReference>
<feature type="binding site" evidence="5">
    <location>
        <begin position="503"/>
        <end position="506"/>
    </location>
    <ligand>
        <name>AMP</name>
        <dbReference type="ChEBI" id="CHEBI:456215"/>
    </ligand>
</feature>
<dbReference type="InterPro" id="IPR036291">
    <property type="entry name" value="NAD(P)-bd_dom_sf"/>
</dbReference>
<feature type="binding site" evidence="5">
    <location>
        <position position="297"/>
    </location>
    <ligand>
        <name>AMP</name>
        <dbReference type="ChEBI" id="CHEBI:456215"/>
    </ligand>
</feature>
<dbReference type="SMART" id="SM00823">
    <property type="entry name" value="PKS_PP"/>
    <property type="match status" value="1"/>
</dbReference>
<dbReference type="InterPro" id="IPR013120">
    <property type="entry name" value="FAR_NAD-bd"/>
</dbReference>
<dbReference type="PANTHER" id="PTHR43272:SF33">
    <property type="entry name" value="AMP-BINDING DOMAIN-CONTAINING PROTEIN-RELATED"/>
    <property type="match status" value="1"/>
</dbReference>
<dbReference type="CDD" id="cd05235">
    <property type="entry name" value="SDR_e1"/>
    <property type="match status" value="1"/>
</dbReference>
<feature type="binding site" evidence="5">
    <location>
        <position position="418"/>
    </location>
    <ligand>
        <name>AMP</name>
        <dbReference type="ChEBI" id="CHEBI:456215"/>
    </ligand>
</feature>
<gene>
    <name evidence="5 7" type="primary">car</name>
    <name evidence="7" type="ORF">VSH64_30165</name>
</gene>
<feature type="binding site" evidence="5">
    <location>
        <position position="491"/>
    </location>
    <ligand>
        <name>AMP</name>
        <dbReference type="ChEBI" id="CHEBI:456215"/>
    </ligand>
</feature>
<dbReference type="PANTHER" id="PTHR43272">
    <property type="entry name" value="LONG-CHAIN-FATTY-ACID--COA LIGASE"/>
    <property type="match status" value="1"/>
</dbReference>
<comment type="cofactor">
    <cofactor evidence="5">
        <name>pantetheine 4'-phosphate</name>
        <dbReference type="ChEBI" id="CHEBI:47942"/>
    </cofactor>
    <text evidence="5">Binds 1 phosphopantetheine covalently.</text>
</comment>
<dbReference type="InterPro" id="IPR020806">
    <property type="entry name" value="PKS_PP-bd"/>
</dbReference>
<dbReference type="InterPro" id="IPR036736">
    <property type="entry name" value="ACP-like_sf"/>
</dbReference>
<dbReference type="Pfam" id="PF00550">
    <property type="entry name" value="PP-binding"/>
    <property type="match status" value="1"/>
</dbReference>
<dbReference type="InterPro" id="IPR010080">
    <property type="entry name" value="Thioester_reductase-like_dom"/>
</dbReference>
<dbReference type="RefSeq" id="WP_326566130.1">
    <property type="nucleotide sequence ID" value="NZ_CP142149.1"/>
</dbReference>
<dbReference type="Pfam" id="PF07993">
    <property type="entry name" value="NAD_binding_4"/>
    <property type="match status" value="1"/>
</dbReference>
<dbReference type="InterPro" id="IPR046407">
    <property type="entry name" value="CAR"/>
</dbReference>
<dbReference type="InterPro" id="IPR000873">
    <property type="entry name" value="AMP-dep_synth/lig_dom"/>
</dbReference>
<keyword evidence="1 5" id="KW-0596">Phosphopantetheine</keyword>
<evidence type="ECO:0000256" key="1">
    <source>
        <dbReference type="ARBA" id="ARBA00022450"/>
    </source>
</evidence>
<dbReference type="InterPro" id="IPR042099">
    <property type="entry name" value="ANL_N_sf"/>
</dbReference>
<feature type="binding site" evidence="5">
    <location>
        <position position="949"/>
    </location>
    <ligand>
        <name>NADP(+)</name>
        <dbReference type="ChEBI" id="CHEBI:58349"/>
    </ligand>
</feature>
<dbReference type="Gene3D" id="3.40.50.12780">
    <property type="entry name" value="N-terminal domain of ligase-like"/>
    <property type="match status" value="1"/>
</dbReference>
<organism evidence="7 8">
    <name type="scientific">Amycolatopsis rhabdoformis</name>
    <dbReference type="NCBI Taxonomy" id="1448059"/>
    <lineage>
        <taxon>Bacteria</taxon>
        <taxon>Bacillati</taxon>
        <taxon>Actinomycetota</taxon>
        <taxon>Actinomycetes</taxon>
        <taxon>Pseudonocardiales</taxon>
        <taxon>Pseudonocardiaceae</taxon>
        <taxon>Amycolatopsis</taxon>
    </lineage>
</organism>
<keyword evidence="5" id="KW-0521">NADP</keyword>
<feature type="binding site" evidence="5">
    <location>
        <position position="818"/>
    </location>
    <ligand>
        <name>NADP(+)</name>
        <dbReference type="ChEBI" id="CHEBI:58349"/>
    </ligand>
</feature>
<comment type="function">
    <text evidence="5">Catalyzes the ATP- and NADPH-dependent reduction of carboxylic acids to the corresponding aldehydes.</text>
</comment>
<evidence type="ECO:0000313" key="8">
    <source>
        <dbReference type="Proteomes" id="UP001330812"/>
    </source>
</evidence>
<feature type="binding site" evidence="5">
    <location>
        <begin position="413"/>
        <end position="414"/>
    </location>
    <ligand>
        <name>AMP</name>
        <dbReference type="ChEBI" id="CHEBI:456215"/>
    </ligand>
</feature>
<dbReference type="EMBL" id="CP142149">
    <property type="protein sequence ID" value="WSE27120.1"/>
    <property type="molecule type" value="Genomic_DNA"/>
</dbReference>
<feature type="binding site" evidence="5">
    <location>
        <begin position="781"/>
        <end position="784"/>
    </location>
    <ligand>
        <name>NADP(+)</name>
        <dbReference type="ChEBI" id="CHEBI:58349"/>
    </ligand>
</feature>
<feature type="binding site" evidence="5">
    <location>
        <position position="808"/>
    </location>
    <ligand>
        <name>NADP(+)</name>
        <dbReference type="ChEBI" id="CHEBI:58349"/>
    </ligand>
</feature>
<feature type="modified residue" description="O-(pantetheine 4'-phosphoryl)serine" evidence="5">
    <location>
        <position position="682"/>
    </location>
</feature>
<dbReference type="PROSITE" id="PS00455">
    <property type="entry name" value="AMP_BINDING"/>
    <property type="match status" value="1"/>
</dbReference>
<feature type="domain" description="Carrier" evidence="6">
    <location>
        <begin position="648"/>
        <end position="723"/>
    </location>
</feature>
<dbReference type="SUPFAM" id="SSF56801">
    <property type="entry name" value="Acetyl-CoA synthetase-like"/>
    <property type="match status" value="1"/>
</dbReference>
<evidence type="ECO:0000313" key="7">
    <source>
        <dbReference type="EMBL" id="WSE27120.1"/>
    </source>
</evidence>
<dbReference type="NCBIfam" id="TIGR01746">
    <property type="entry name" value="Thioester-redct"/>
    <property type="match status" value="1"/>
</dbReference>
<comment type="catalytic activity">
    <reaction evidence="5">
        <text>a carboxylate + ATP + NADPH + H(+) = an aldehyde + AMP + diphosphate + NADP(+)</text>
        <dbReference type="Rhea" id="RHEA:50916"/>
        <dbReference type="ChEBI" id="CHEBI:15378"/>
        <dbReference type="ChEBI" id="CHEBI:17478"/>
        <dbReference type="ChEBI" id="CHEBI:29067"/>
        <dbReference type="ChEBI" id="CHEBI:30616"/>
        <dbReference type="ChEBI" id="CHEBI:33019"/>
        <dbReference type="ChEBI" id="CHEBI:57783"/>
        <dbReference type="ChEBI" id="CHEBI:58349"/>
        <dbReference type="ChEBI" id="CHEBI:456215"/>
    </reaction>
</comment>
<evidence type="ECO:0000256" key="5">
    <source>
        <dbReference type="HAMAP-Rule" id="MF_02247"/>
    </source>
</evidence>
<dbReference type="CDD" id="cd17632">
    <property type="entry name" value="AFD_CAR-like"/>
    <property type="match status" value="1"/>
</dbReference>
<dbReference type="EC" id="1.2.1.-" evidence="5"/>
<feature type="binding site" evidence="5">
    <location>
        <begin position="874"/>
        <end position="876"/>
    </location>
    <ligand>
        <name>NADP(+)</name>
        <dbReference type="ChEBI" id="CHEBI:58349"/>
    </ligand>
</feature>
<feature type="binding site" evidence="5">
    <location>
        <position position="392"/>
    </location>
    <ligand>
        <name>AMP</name>
        <dbReference type="ChEBI" id="CHEBI:456215"/>
    </ligand>
</feature>
<keyword evidence="4 5" id="KW-0067">ATP-binding</keyword>
<keyword evidence="3 5" id="KW-0547">Nucleotide-binding</keyword>
<keyword evidence="8" id="KW-1185">Reference proteome</keyword>
<dbReference type="SUPFAM" id="SSF51735">
    <property type="entry name" value="NAD(P)-binding Rossmann-fold domains"/>
    <property type="match status" value="1"/>
</dbReference>
<keyword evidence="2 5" id="KW-0597">Phosphoprotein</keyword>
<dbReference type="NCBIfam" id="NF041592">
    <property type="entry name" value="carboxyl_red"/>
    <property type="match status" value="1"/>
</dbReference>
<dbReference type="Proteomes" id="UP001330812">
    <property type="component" value="Chromosome"/>
</dbReference>
<comment type="domain">
    <text evidence="5">The N-terminal domain likely catalyzes substrate activation by formation of an initial acyl-AMP intermediate, the central region contains the phosphopantetheine attachment site, and the C-terminal domain catalyzes the reduction by NADPH of the intermediate thioester formed from the attack of the phosphopantetheine thiol at the carbonyl carbon of acyl-AMP.</text>
</comment>
<dbReference type="Gene3D" id="1.10.1200.10">
    <property type="entry name" value="ACP-like"/>
    <property type="match status" value="1"/>
</dbReference>
<evidence type="ECO:0000256" key="4">
    <source>
        <dbReference type="ARBA" id="ARBA00022840"/>
    </source>
</evidence>
<comment type="caution">
    <text evidence="5">Lacks conserved residue(s) required for the propagation of feature annotation.</text>
</comment>
<protein>
    <recommendedName>
        <fullName evidence="5">Carboxylic acid reductase</fullName>
        <shortName evidence="5">CAR</shortName>
        <ecNumber evidence="5">1.2.1.-</ecNumber>
    </recommendedName>
    <alternativeName>
        <fullName evidence="5">ATP/NADPH-dependent carboxylic acid reductase</fullName>
    </alternativeName>
</protein>
<evidence type="ECO:0000256" key="2">
    <source>
        <dbReference type="ARBA" id="ARBA00022553"/>
    </source>
</evidence>
<keyword evidence="5 7" id="KW-0560">Oxidoreductase</keyword>
<proteinExistence type="inferred from homology"/>
<name>A0ABZ1HYA1_9PSEU</name>
<feature type="binding site" evidence="5">
    <location>
        <position position="914"/>
    </location>
    <ligand>
        <name>NADP(+)</name>
        <dbReference type="ChEBI" id="CHEBI:58349"/>
    </ligand>
</feature>
<dbReference type="InterPro" id="IPR009081">
    <property type="entry name" value="PP-bd_ACP"/>
</dbReference>
<dbReference type="HAMAP" id="MF_02247">
    <property type="entry name" value="Carbox_acid_reduct"/>
    <property type="match status" value="1"/>
</dbReference>
<dbReference type="SUPFAM" id="SSF47336">
    <property type="entry name" value="ACP-like"/>
    <property type="match status" value="1"/>
</dbReference>
<sequence>MATPPTEITSTEFRVEELLAAEPQLRDAGPDATITDAISRPGLSLVELIETVVTAYAGRAAFAERAAEAVTDPATGRTTRRLLPRFDTLTYREAWQRACAVAGEWTHHAEHPVAVGDFVATLGFTSTEYALVDLACVRAGVVSVPLQTGATAGTLKPIIAETAPKLLASDVDNLDTAVDLVLDAASVRRLVVFDYHPETGADREKVEAATARLAAADSGVVVEPLATVLERGAAGAPAPLAEPDPERLSLLIYTSGSTGTPKGARYTDRLVANLWLGIWPERPDFPLVELNFMPLSHVMGRALLVGVLGRGGTVHFTAKSDLSTLFEDLSLTRPTDIIMVPRICDMIFHHYQSELDRRALGAGYSAELEAEVKRDLRVNFLGGRLVWAGCGSAPLSADLQAFMESVLGLDLHDGYGSTEAGIVQWDHQLVRPAVLDYKLDDVPELGYFSTDTPHPRGELLLKAKSMVSGYYRRLDATAEVFDADGYYRTGDIMVETAPDTLYYLDRRKNVLKLSQGEFVAVSRLEAEFAAAPPIRQIYLYGSSERAYLLAVIVPTPEALSGDNLRARLAESVQAIAKASDLNSYEIPRDFLVETEPFSPENGLLTGIRKLSRPKLKEHYGERLEQLYREIAERESSELRELRQVGRSQPVFDTVVRAAQALLGASSGELSPEAHFVELGGDSLSALSFSNLLREIFDVEVPVGVVISPATDLRKLAAYISDARESGAKRPTFAKVHGAGSTEARADALTLDKFLDPDVLTTAKTLARPSGRVDTVLLTGANGYLGRFLCLDWLERLAESGGRLVCLVRGSSAEAARQRLEDAFDSGDATLLNHFRALAAEHLEVLAGDIGEPDLGLDQATWQRLADSVDLIVHPAALVNHVLPYDQLFGPNVVGTAELIRMALTTRLKPITYLSTVAVVFDHATSTDEVADIRVSSPVRVLDDGYANGYATSKWAGEVLLREANDAYGLPVATFRSDMILAHSRYSGQLNVPDLFTRLLLSLVATGIAPGSFYRSSAPAHYDGLPADFTAEAITTLGTQAALEDRAYRTYNVLNPHEDGVSLDTFVDWLVAAGYPITRVDDYAEWFARFETAVRGLPEKQKQHSLLPLLHAFAQPAEPVNGAGIPTERFRSAVQDAGIGTDKDIPHITAELIHKYAADLAQLKLI</sequence>
<feature type="binding site" evidence="5">
    <location>
        <position position="609"/>
    </location>
    <ligand>
        <name>AMP</name>
        <dbReference type="ChEBI" id="CHEBI:456215"/>
    </ligand>
</feature>
<dbReference type="PROSITE" id="PS50075">
    <property type="entry name" value="CARRIER"/>
    <property type="match status" value="1"/>
</dbReference>
<dbReference type="Gene3D" id="3.40.50.720">
    <property type="entry name" value="NAD(P)-binding Rossmann-like Domain"/>
    <property type="match status" value="1"/>
</dbReference>
<dbReference type="Pfam" id="PF00501">
    <property type="entry name" value="AMP-binding"/>
    <property type="match status" value="1"/>
</dbReference>
<feature type="binding site" evidence="5">
    <location>
        <position position="512"/>
    </location>
    <ligand>
        <name>AMP</name>
        <dbReference type="ChEBI" id="CHEBI:456215"/>
    </ligand>
</feature>
<evidence type="ECO:0000256" key="3">
    <source>
        <dbReference type="ARBA" id="ARBA00022741"/>
    </source>
</evidence>
<feature type="binding site" evidence="5">
    <location>
        <position position="976"/>
    </location>
    <ligand>
        <name>NADP(+)</name>
        <dbReference type="ChEBI" id="CHEBI:58349"/>
    </ligand>
</feature>
<feature type="binding site" evidence="5">
    <location>
        <position position="953"/>
    </location>
    <ligand>
        <name>NADP(+)</name>
        <dbReference type="ChEBI" id="CHEBI:58349"/>
    </ligand>
</feature>
<reference evidence="7 8" key="1">
    <citation type="journal article" date="2015" name="Int. J. Syst. Evol. Microbiol.">
        <title>Amycolatopsis rhabdoformis sp. nov., an actinomycete isolated from a tropical forest soil.</title>
        <authorList>
            <person name="Souza W.R."/>
            <person name="Silva R.E."/>
            <person name="Goodfellow M."/>
            <person name="Busarakam K."/>
            <person name="Figueiro F.S."/>
            <person name="Ferreira D."/>
            <person name="Rodrigues-Filho E."/>
            <person name="Moraes L.A.B."/>
            <person name="Zucchi T.D."/>
        </authorList>
    </citation>
    <scope>NUCLEOTIDE SEQUENCE [LARGE SCALE GENOMIC DNA]</scope>
    <source>
        <strain evidence="7 8">NCIMB 14900</strain>
    </source>
</reference>